<sequence length="70" mass="7557">MRQDKYKECELLRGSTQGQASKNAAFGCYLALMNPVNDRFPVLYGLTQVENCGDETIAVEDVVGNAGKAG</sequence>
<organism evidence="1 2">
    <name type="scientific">Pollutimonas subterranea</name>
    <dbReference type="NCBI Taxonomy" id="2045210"/>
    <lineage>
        <taxon>Bacteria</taxon>
        <taxon>Pseudomonadati</taxon>
        <taxon>Pseudomonadota</taxon>
        <taxon>Betaproteobacteria</taxon>
        <taxon>Burkholderiales</taxon>
        <taxon>Alcaligenaceae</taxon>
        <taxon>Pollutimonas</taxon>
    </lineage>
</organism>
<evidence type="ECO:0000313" key="2">
    <source>
        <dbReference type="Proteomes" id="UP000234190"/>
    </source>
</evidence>
<dbReference type="Proteomes" id="UP000234190">
    <property type="component" value="Unassembled WGS sequence"/>
</dbReference>
<reference evidence="1 2" key="1">
    <citation type="submission" date="2017-10" db="EMBL/GenBank/DDBJ databases">
        <title>Two draft genome sequences of Pusillimonas sp. strains isolated from a nitrate- and radionuclide-contaminated groundwater in Russia.</title>
        <authorList>
            <person name="Grouzdev D.S."/>
            <person name="Tourova T.P."/>
            <person name="Goeva M.A."/>
            <person name="Babich T.L."/>
            <person name="Sokolova D.S."/>
            <person name="Abdullin R."/>
            <person name="Poltaraus A.B."/>
            <person name="Toshchakov S.V."/>
            <person name="Nazina T.N."/>
        </authorList>
    </citation>
    <scope>NUCLEOTIDE SEQUENCE [LARGE SCALE GENOMIC DNA]</scope>
    <source>
        <strain evidence="1 2">JR1/69-3-13</strain>
    </source>
</reference>
<keyword evidence="2" id="KW-1185">Reference proteome</keyword>
<comment type="caution">
    <text evidence="1">The sequence shown here is derived from an EMBL/GenBank/DDBJ whole genome shotgun (WGS) entry which is preliminary data.</text>
</comment>
<protein>
    <submittedName>
        <fullName evidence="1">Uncharacterized protein</fullName>
    </submittedName>
</protein>
<gene>
    <name evidence="1" type="ORF">CR159_20555</name>
</gene>
<accession>A0A2N4TZ03</accession>
<dbReference type="AlphaFoldDB" id="A0A2N4TZ03"/>
<dbReference type="EMBL" id="PDNW01000033">
    <property type="protein sequence ID" value="PLC47990.1"/>
    <property type="molecule type" value="Genomic_DNA"/>
</dbReference>
<name>A0A2N4TZ03_9BURK</name>
<proteinExistence type="predicted"/>
<evidence type="ECO:0000313" key="1">
    <source>
        <dbReference type="EMBL" id="PLC47990.1"/>
    </source>
</evidence>